<dbReference type="NCBIfam" id="TIGR00220">
    <property type="entry name" value="mscL"/>
    <property type="match status" value="1"/>
</dbReference>
<evidence type="ECO:0000256" key="5">
    <source>
        <dbReference type="ARBA" id="ARBA00022989"/>
    </source>
</evidence>
<keyword evidence="2 9" id="KW-0813">Transport</keyword>
<keyword evidence="11" id="KW-1185">Reference proteome</keyword>
<dbReference type="InterPro" id="IPR036019">
    <property type="entry name" value="MscL_channel"/>
</dbReference>
<feature type="transmembrane region" description="Helical" evidence="9">
    <location>
        <begin position="83"/>
        <end position="105"/>
    </location>
</feature>
<dbReference type="InterPro" id="IPR037673">
    <property type="entry name" value="MSC/AndL"/>
</dbReference>
<reference evidence="10 11" key="1">
    <citation type="submission" date="2018-09" db="EMBL/GenBank/DDBJ databases">
        <authorList>
            <consortium name="Pathogen Informatics"/>
        </authorList>
    </citation>
    <scope>NUCLEOTIDE SEQUENCE [LARGE SCALE GENOMIC DNA]</scope>
    <source>
        <strain evidence="10 11">OH-22767</strain>
    </source>
</reference>
<dbReference type="GO" id="GO:0005886">
    <property type="term" value="C:plasma membrane"/>
    <property type="evidence" value="ECO:0007669"/>
    <property type="project" value="UniProtKB-SubCell"/>
</dbReference>
<name>A0A383U3G1_9FLAO</name>
<evidence type="ECO:0000313" key="10">
    <source>
        <dbReference type="EMBL" id="SZD74018.1"/>
    </source>
</evidence>
<dbReference type="InterPro" id="IPR001185">
    <property type="entry name" value="MS_channel"/>
</dbReference>
<evidence type="ECO:0000256" key="6">
    <source>
        <dbReference type="ARBA" id="ARBA00023065"/>
    </source>
</evidence>
<keyword evidence="3 9" id="KW-1003">Cell membrane</keyword>
<keyword evidence="8 9" id="KW-0407">Ion channel</keyword>
<dbReference type="EMBL" id="UNSC01000007">
    <property type="protein sequence ID" value="SZD74018.1"/>
    <property type="molecule type" value="Genomic_DNA"/>
</dbReference>
<evidence type="ECO:0000256" key="8">
    <source>
        <dbReference type="ARBA" id="ARBA00023303"/>
    </source>
</evidence>
<evidence type="ECO:0000256" key="4">
    <source>
        <dbReference type="ARBA" id="ARBA00022692"/>
    </source>
</evidence>
<dbReference type="GO" id="GO:0008381">
    <property type="term" value="F:mechanosensitive monoatomic ion channel activity"/>
    <property type="evidence" value="ECO:0007669"/>
    <property type="project" value="UniProtKB-UniRule"/>
</dbReference>
<dbReference type="Gene3D" id="1.10.1200.120">
    <property type="entry name" value="Large-conductance mechanosensitive channel, MscL, domain 1"/>
    <property type="match status" value="1"/>
</dbReference>
<evidence type="ECO:0000256" key="1">
    <source>
        <dbReference type="ARBA" id="ARBA00004141"/>
    </source>
</evidence>
<proteinExistence type="inferred from homology"/>
<evidence type="ECO:0000256" key="3">
    <source>
        <dbReference type="ARBA" id="ARBA00022475"/>
    </source>
</evidence>
<keyword evidence="6 9" id="KW-0406">Ion transport</keyword>
<keyword evidence="7 9" id="KW-0472">Membrane</keyword>
<dbReference type="PRINTS" id="PR01264">
    <property type="entry name" value="MECHCHANNEL"/>
</dbReference>
<evidence type="ECO:0000256" key="2">
    <source>
        <dbReference type="ARBA" id="ARBA00022448"/>
    </source>
</evidence>
<gene>
    <name evidence="9 10" type="primary">mscL</name>
    <name evidence="10" type="ORF">SAMEA104719789_01473</name>
</gene>
<dbReference type="SUPFAM" id="SSF81330">
    <property type="entry name" value="Gated mechanosensitive channel"/>
    <property type="match status" value="1"/>
</dbReference>
<comment type="subcellular location">
    <subcellularLocation>
        <location evidence="9">Cell membrane</location>
        <topology evidence="9">Multi-pass membrane protein</topology>
    </subcellularLocation>
    <subcellularLocation>
        <location evidence="1">Membrane</location>
        <topology evidence="1">Multi-pass membrane protein</topology>
    </subcellularLocation>
</comment>
<sequence>MKILKEFRDFILTGNVIDLSVAVILAGAVGMVVNGFTEDIMMPIVGQFSDEIDFSDKKIILSPAVGVKGEEGFKPENAIRYGAWVNALVNLVIVGFILFVIVKAYGTVRKPKEKKTSGPTQEELLAEIRDILKEKA</sequence>
<evidence type="ECO:0000256" key="9">
    <source>
        <dbReference type="HAMAP-Rule" id="MF_00115"/>
    </source>
</evidence>
<dbReference type="HAMAP" id="MF_00115">
    <property type="entry name" value="MscL"/>
    <property type="match status" value="1"/>
</dbReference>
<dbReference type="Pfam" id="PF01741">
    <property type="entry name" value="MscL"/>
    <property type="match status" value="1"/>
</dbReference>
<keyword evidence="5 9" id="KW-1133">Transmembrane helix</keyword>
<dbReference type="PANTHER" id="PTHR30266">
    <property type="entry name" value="MECHANOSENSITIVE CHANNEL MSCL"/>
    <property type="match status" value="1"/>
</dbReference>
<organism evidence="10 11">
    <name type="scientific">Candidatus Ornithobacterium hominis</name>
    <dbReference type="NCBI Taxonomy" id="2497989"/>
    <lineage>
        <taxon>Bacteria</taxon>
        <taxon>Pseudomonadati</taxon>
        <taxon>Bacteroidota</taxon>
        <taxon>Flavobacteriia</taxon>
        <taxon>Flavobacteriales</taxon>
        <taxon>Weeksellaceae</taxon>
        <taxon>Ornithobacterium</taxon>
    </lineage>
</organism>
<keyword evidence="4 9" id="KW-0812">Transmembrane</keyword>
<dbReference type="AlphaFoldDB" id="A0A383U3G1"/>
<comment type="function">
    <text evidence="9">Channel that opens in response to stretch forces in the membrane lipid bilayer. May participate in the regulation of osmotic pressure changes within the cell.</text>
</comment>
<dbReference type="PANTHER" id="PTHR30266:SF2">
    <property type="entry name" value="LARGE-CONDUCTANCE MECHANOSENSITIVE CHANNEL"/>
    <property type="match status" value="1"/>
</dbReference>
<evidence type="ECO:0000313" key="11">
    <source>
        <dbReference type="Proteomes" id="UP000262142"/>
    </source>
</evidence>
<evidence type="ECO:0000256" key="7">
    <source>
        <dbReference type="ARBA" id="ARBA00023136"/>
    </source>
</evidence>
<protein>
    <recommendedName>
        <fullName evidence="9">Large-conductance mechanosensitive channel</fullName>
    </recommendedName>
</protein>
<dbReference type="Proteomes" id="UP000262142">
    <property type="component" value="Unassembled WGS sequence"/>
</dbReference>
<comment type="subunit">
    <text evidence="9">Homopentamer.</text>
</comment>
<accession>A0A383U3G1</accession>
<comment type="similarity">
    <text evidence="9">Belongs to the MscL family.</text>
</comment>
<feature type="transmembrane region" description="Helical" evidence="9">
    <location>
        <begin position="12"/>
        <end position="33"/>
    </location>
</feature>